<keyword evidence="2 9" id="KW-0813">Transport</keyword>
<evidence type="ECO:0000256" key="9">
    <source>
        <dbReference type="HAMAP-Rule" id="MF_00422"/>
    </source>
</evidence>
<keyword evidence="7 9" id="KW-0811">Translocation</keyword>
<reference evidence="10 11" key="1">
    <citation type="submission" date="2019-02" db="EMBL/GenBank/DDBJ databases">
        <title>Deep-cultivation of Planctomycetes and their phenomic and genomic characterization uncovers novel biology.</title>
        <authorList>
            <person name="Wiegand S."/>
            <person name="Jogler M."/>
            <person name="Boedeker C."/>
            <person name="Pinto D."/>
            <person name="Vollmers J."/>
            <person name="Rivas-Marin E."/>
            <person name="Kohn T."/>
            <person name="Peeters S.H."/>
            <person name="Heuer A."/>
            <person name="Rast P."/>
            <person name="Oberbeckmann S."/>
            <person name="Bunk B."/>
            <person name="Jeske O."/>
            <person name="Meyerdierks A."/>
            <person name="Storesund J.E."/>
            <person name="Kallscheuer N."/>
            <person name="Luecker S."/>
            <person name="Lage O.M."/>
            <person name="Pohl T."/>
            <person name="Merkel B.J."/>
            <person name="Hornburger P."/>
            <person name="Mueller R.-W."/>
            <person name="Bruemmer F."/>
            <person name="Labrenz M."/>
            <person name="Spormann A.M."/>
            <person name="Op den Camp H."/>
            <person name="Overmann J."/>
            <person name="Amann R."/>
            <person name="Jetten M.S.M."/>
            <person name="Mascher T."/>
            <person name="Medema M.H."/>
            <person name="Devos D.P."/>
            <person name="Kaster A.-K."/>
            <person name="Ovreas L."/>
            <person name="Rohde M."/>
            <person name="Galperin M.Y."/>
            <person name="Jogler C."/>
        </authorList>
    </citation>
    <scope>NUCLEOTIDE SEQUENCE [LARGE SCALE GENOMIC DNA]</scope>
    <source>
        <strain evidence="10 11">HG15A2</strain>
    </source>
</reference>
<evidence type="ECO:0000256" key="5">
    <source>
        <dbReference type="ARBA" id="ARBA00022927"/>
    </source>
</evidence>
<evidence type="ECO:0000313" key="10">
    <source>
        <dbReference type="EMBL" id="QDT01548.1"/>
    </source>
</evidence>
<name>A0A517N3I3_9BACT</name>
<comment type="similarity">
    <text evidence="9">Belongs to the SecE/SEC61-gamma family.</text>
</comment>
<dbReference type="GO" id="GO:0065002">
    <property type="term" value="P:intracellular protein transmembrane transport"/>
    <property type="evidence" value="ECO:0007669"/>
    <property type="project" value="UniProtKB-UniRule"/>
</dbReference>
<dbReference type="InterPro" id="IPR001901">
    <property type="entry name" value="Translocase_SecE/Sec61-g"/>
</dbReference>
<evidence type="ECO:0000313" key="11">
    <source>
        <dbReference type="Proteomes" id="UP000319852"/>
    </source>
</evidence>
<comment type="caution">
    <text evidence="9">Lacks conserved residue(s) required for the propagation of feature annotation.</text>
</comment>
<dbReference type="PANTHER" id="PTHR33910:SF1">
    <property type="entry name" value="PROTEIN TRANSLOCASE SUBUNIT SECE"/>
    <property type="match status" value="1"/>
</dbReference>
<dbReference type="Gene3D" id="1.20.5.1030">
    <property type="entry name" value="Preprotein translocase secy subunit"/>
    <property type="match status" value="1"/>
</dbReference>
<evidence type="ECO:0000256" key="1">
    <source>
        <dbReference type="ARBA" id="ARBA00004370"/>
    </source>
</evidence>
<dbReference type="GO" id="GO:0006605">
    <property type="term" value="P:protein targeting"/>
    <property type="evidence" value="ECO:0007669"/>
    <property type="project" value="UniProtKB-UniRule"/>
</dbReference>
<feature type="transmembrane region" description="Helical" evidence="9">
    <location>
        <begin position="21"/>
        <end position="40"/>
    </location>
</feature>
<protein>
    <recommendedName>
        <fullName evidence="9">Protein translocase subunit SecE</fullName>
    </recommendedName>
</protein>
<dbReference type="InterPro" id="IPR005807">
    <property type="entry name" value="SecE_bac"/>
</dbReference>
<dbReference type="EMBL" id="CP036263">
    <property type="protein sequence ID" value="QDT01548.1"/>
    <property type="molecule type" value="Genomic_DNA"/>
</dbReference>
<accession>A0A517N3I3</accession>
<comment type="subunit">
    <text evidence="9">Component of the Sec protein translocase complex. Heterotrimer consisting of SecY, SecE and SecG subunits. The heterotrimers can form oligomers, although 1 heterotrimer is thought to be able to translocate proteins. Interacts with the ribosome. Interacts with SecDF, and other proteins may be involved. Interacts with SecA.</text>
</comment>
<feature type="transmembrane region" description="Helical" evidence="9">
    <location>
        <begin position="99"/>
        <end position="120"/>
    </location>
</feature>
<proteinExistence type="inferred from homology"/>
<dbReference type="Pfam" id="PF00584">
    <property type="entry name" value="SecE"/>
    <property type="match status" value="1"/>
</dbReference>
<evidence type="ECO:0000256" key="8">
    <source>
        <dbReference type="ARBA" id="ARBA00023136"/>
    </source>
</evidence>
<evidence type="ECO:0000256" key="7">
    <source>
        <dbReference type="ARBA" id="ARBA00023010"/>
    </source>
</evidence>
<dbReference type="KEGG" id="amob:HG15A2_48900"/>
<evidence type="ECO:0000256" key="4">
    <source>
        <dbReference type="ARBA" id="ARBA00022692"/>
    </source>
</evidence>
<dbReference type="GO" id="GO:0008320">
    <property type="term" value="F:protein transmembrane transporter activity"/>
    <property type="evidence" value="ECO:0007669"/>
    <property type="project" value="UniProtKB-UniRule"/>
</dbReference>
<dbReference type="NCBIfam" id="TIGR00964">
    <property type="entry name" value="secE_bact"/>
    <property type="match status" value="1"/>
</dbReference>
<sequence>MAELIAGMFNTSRYKRSQGKVARQVTLFSLAAIFAAGAWLMSERNSGGDATWQYLIPAVIAAVGFWVAYRIVNLPSFADFLISVEAEMNKVSWPSRGELYRASLVVIIVIFLLVSILFGYDLILDYLMKTFLGI</sequence>
<dbReference type="GO" id="GO:0009306">
    <property type="term" value="P:protein secretion"/>
    <property type="evidence" value="ECO:0007669"/>
    <property type="project" value="UniProtKB-UniRule"/>
</dbReference>
<dbReference type="RefSeq" id="WP_246117838.1">
    <property type="nucleotide sequence ID" value="NZ_CP036263.1"/>
</dbReference>
<organism evidence="10 11">
    <name type="scientific">Adhaeretor mobilis</name>
    <dbReference type="NCBI Taxonomy" id="1930276"/>
    <lineage>
        <taxon>Bacteria</taxon>
        <taxon>Pseudomonadati</taxon>
        <taxon>Planctomycetota</taxon>
        <taxon>Planctomycetia</taxon>
        <taxon>Pirellulales</taxon>
        <taxon>Lacipirellulaceae</taxon>
        <taxon>Adhaeretor</taxon>
    </lineage>
</organism>
<dbReference type="AlphaFoldDB" id="A0A517N3I3"/>
<comment type="function">
    <text evidence="9">Essential subunit of the Sec protein translocation channel SecYEG. Clamps together the 2 halves of SecY. May contact the channel plug during translocation.</text>
</comment>
<dbReference type="GO" id="GO:0005886">
    <property type="term" value="C:plasma membrane"/>
    <property type="evidence" value="ECO:0007669"/>
    <property type="project" value="UniProtKB-UniRule"/>
</dbReference>
<keyword evidence="6 9" id="KW-1133">Transmembrane helix</keyword>
<evidence type="ECO:0000256" key="2">
    <source>
        <dbReference type="ARBA" id="ARBA00022448"/>
    </source>
</evidence>
<dbReference type="HAMAP" id="MF_00422">
    <property type="entry name" value="SecE"/>
    <property type="match status" value="1"/>
</dbReference>
<keyword evidence="11" id="KW-1185">Reference proteome</keyword>
<keyword evidence="4 9" id="KW-0812">Transmembrane</keyword>
<keyword evidence="5 9" id="KW-0653">Protein transport</keyword>
<evidence type="ECO:0000256" key="6">
    <source>
        <dbReference type="ARBA" id="ARBA00022989"/>
    </source>
</evidence>
<evidence type="ECO:0000256" key="3">
    <source>
        <dbReference type="ARBA" id="ARBA00022475"/>
    </source>
</evidence>
<dbReference type="GO" id="GO:0043952">
    <property type="term" value="P:protein transport by the Sec complex"/>
    <property type="evidence" value="ECO:0007669"/>
    <property type="project" value="UniProtKB-UniRule"/>
</dbReference>
<dbReference type="InterPro" id="IPR038379">
    <property type="entry name" value="SecE_sf"/>
</dbReference>
<gene>
    <name evidence="9" type="primary">secE</name>
    <name evidence="10" type="ORF">HG15A2_48900</name>
</gene>
<dbReference type="Proteomes" id="UP000319852">
    <property type="component" value="Chromosome"/>
</dbReference>
<keyword evidence="8 9" id="KW-0472">Membrane</keyword>
<comment type="subcellular location">
    <subcellularLocation>
        <location evidence="1">Membrane</location>
    </subcellularLocation>
</comment>
<feature type="transmembrane region" description="Helical" evidence="9">
    <location>
        <begin position="52"/>
        <end position="72"/>
    </location>
</feature>
<dbReference type="PANTHER" id="PTHR33910">
    <property type="entry name" value="PROTEIN TRANSLOCASE SUBUNIT SECE"/>
    <property type="match status" value="1"/>
</dbReference>
<keyword evidence="3 9" id="KW-1003">Cell membrane</keyword>